<organism evidence="4 5">
    <name type="scientific">Orenia metallireducens</name>
    <dbReference type="NCBI Taxonomy" id="1413210"/>
    <lineage>
        <taxon>Bacteria</taxon>
        <taxon>Bacillati</taxon>
        <taxon>Bacillota</taxon>
        <taxon>Clostridia</taxon>
        <taxon>Halanaerobiales</taxon>
        <taxon>Halobacteroidaceae</taxon>
        <taxon>Orenia</taxon>
    </lineage>
</organism>
<evidence type="ECO:0000313" key="5">
    <source>
        <dbReference type="Proteomes" id="UP000093514"/>
    </source>
</evidence>
<dbReference type="RefSeq" id="WP_068717217.1">
    <property type="nucleotide sequence ID" value="NZ_LWDV01000008.1"/>
</dbReference>
<dbReference type="Gene3D" id="1.20.1090.10">
    <property type="entry name" value="Dehydroquinate synthase-like - alpha domain"/>
    <property type="match status" value="1"/>
</dbReference>
<reference evidence="5" key="1">
    <citation type="submission" date="2016-07" db="EMBL/GenBank/DDBJ databases">
        <authorList>
            <person name="Florea S."/>
            <person name="Webb J.S."/>
            <person name="Jaromczyk J."/>
            <person name="Schardl C.L."/>
        </authorList>
    </citation>
    <scope>NUCLEOTIDE SEQUENCE [LARGE SCALE GENOMIC DNA]</scope>
    <source>
        <strain evidence="5">Z6</strain>
    </source>
</reference>
<protein>
    <submittedName>
        <fullName evidence="4">Uncharacterized protein</fullName>
    </submittedName>
</protein>
<dbReference type="Proteomes" id="UP000093514">
    <property type="component" value="Unassembled WGS sequence"/>
</dbReference>
<feature type="domain" description="Alcohol dehydrogenase iron-type/glycerol dehydrogenase GldA" evidence="2">
    <location>
        <begin position="9"/>
        <end position="179"/>
    </location>
</feature>
<dbReference type="EMBL" id="LWDV01000008">
    <property type="protein sequence ID" value="OCL27389.1"/>
    <property type="molecule type" value="Genomic_DNA"/>
</dbReference>
<proteinExistence type="predicted"/>
<dbReference type="OrthoDB" id="9804734at2"/>
<dbReference type="PROSITE" id="PS00913">
    <property type="entry name" value="ADH_IRON_1"/>
    <property type="match status" value="1"/>
</dbReference>
<dbReference type="CDD" id="cd08551">
    <property type="entry name" value="Fe-ADH"/>
    <property type="match status" value="1"/>
</dbReference>
<keyword evidence="1" id="KW-0560">Oxidoreductase</keyword>
<dbReference type="AlphaFoldDB" id="A0A1C0AAW6"/>
<evidence type="ECO:0000259" key="3">
    <source>
        <dbReference type="Pfam" id="PF25137"/>
    </source>
</evidence>
<dbReference type="FunFam" id="1.20.1090.10:FF:000001">
    <property type="entry name" value="Aldehyde-alcohol dehydrogenase"/>
    <property type="match status" value="1"/>
</dbReference>
<dbReference type="GO" id="GO:0004022">
    <property type="term" value="F:alcohol dehydrogenase (NAD+) activity"/>
    <property type="evidence" value="ECO:0007669"/>
    <property type="project" value="UniProtKB-ARBA"/>
</dbReference>
<evidence type="ECO:0000256" key="1">
    <source>
        <dbReference type="ARBA" id="ARBA00023002"/>
    </source>
</evidence>
<evidence type="ECO:0000313" key="4">
    <source>
        <dbReference type="EMBL" id="OCL27389.1"/>
    </source>
</evidence>
<feature type="domain" description="Fe-containing alcohol dehydrogenase-like C-terminal" evidence="3">
    <location>
        <begin position="190"/>
        <end position="384"/>
    </location>
</feature>
<reference evidence="4 5" key="2">
    <citation type="submission" date="2016-08" db="EMBL/GenBank/DDBJ databases">
        <title>Orenia metallireducens sp. nov. strain Z6, a Novel Metal-reducing Firmicute from the Deep Subsurface.</title>
        <authorList>
            <person name="Maxim B.I."/>
            <person name="Kenneth K."/>
            <person name="Flynn T.M."/>
            <person name="Oloughlin E.J."/>
            <person name="Locke R.A."/>
            <person name="Weber J.R."/>
            <person name="Egan S.M."/>
            <person name="Mackie R.I."/>
            <person name="Cann I.K."/>
        </authorList>
    </citation>
    <scope>NUCLEOTIDE SEQUENCE [LARGE SCALE GENOMIC DNA]</scope>
    <source>
        <strain evidence="4 5">Z6</strain>
    </source>
</reference>
<name>A0A1C0AAW6_9FIRM</name>
<comment type="caution">
    <text evidence="4">The sequence shown here is derived from an EMBL/GenBank/DDBJ whole genome shotgun (WGS) entry which is preliminary data.</text>
</comment>
<gene>
    <name evidence="4" type="ORF">U472_07990</name>
</gene>
<accession>A0A1C0AAW6</accession>
<dbReference type="SUPFAM" id="SSF56796">
    <property type="entry name" value="Dehydroquinate synthase-like"/>
    <property type="match status" value="1"/>
</dbReference>
<dbReference type="InterPro" id="IPR039697">
    <property type="entry name" value="Alcohol_dehydrogenase_Fe"/>
</dbReference>
<evidence type="ECO:0000259" key="2">
    <source>
        <dbReference type="Pfam" id="PF00465"/>
    </source>
</evidence>
<dbReference type="PANTHER" id="PTHR11496:SF83">
    <property type="entry name" value="HYDROXYACID-OXOACID TRANSHYDROGENASE, MITOCHONDRIAL"/>
    <property type="match status" value="1"/>
</dbReference>
<dbReference type="Pfam" id="PF00465">
    <property type="entry name" value="Fe-ADH"/>
    <property type="match status" value="1"/>
</dbReference>
<keyword evidence="5" id="KW-1185">Reference proteome</keyword>
<dbReference type="Gene3D" id="3.40.50.1970">
    <property type="match status" value="1"/>
</dbReference>
<dbReference type="PANTHER" id="PTHR11496">
    <property type="entry name" value="ALCOHOL DEHYDROGENASE"/>
    <property type="match status" value="1"/>
</dbReference>
<dbReference type="Pfam" id="PF25137">
    <property type="entry name" value="ADH_Fe_C"/>
    <property type="match status" value="1"/>
</dbReference>
<dbReference type="InterPro" id="IPR056798">
    <property type="entry name" value="ADH_Fe_C"/>
</dbReference>
<dbReference type="GO" id="GO:0046872">
    <property type="term" value="F:metal ion binding"/>
    <property type="evidence" value="ECO:0007669"/>
    <property type="project" value="InterPro"/>
</dbReference>
<dbReference type="FunFam" id="3.40.50.1970:FF:000003">
    <property type="entry name" value="Alcohol dehydrogenase, iron-containing"/>
    <property type="match status" value="1"/>
</dbReference>
<dbReference type="InterPro" id="IPR001670">
    <property type="entry name" value="ADH_Fe/GldA"/>
</dbReference>
<sequence length="385" mass="41428">MFDFEYYSPTKIAFGPGKLGEIGQLIGEYGNKGLVVTGPTIEKVGILAMLEEYLDEAEIDYDVFAEVKEEPSVELVERGDEFAEDNDSEFIIALGGGSSIDTAKAIAVARTHPAKIRDYLVGGKIGTDGITSDVLPIVTIPTTGTGSEVTSAAVIGDEEEEKGVLFSPYIFPQVAIVDPELTFTLPKEVTVYTAIDALCQAIEAYLSPEGNIISDLLSLESIKLIRDAIYDAVNDEGNLQARTKLSLGATLSGIVISQAGVGAAHALSMVLGGRYGIPHGLGIALVLPHVVEYNASDFQEGYLDIAEAFGIKVNELTEEETITALVEDLKDLNQKLGVKAKLRDFGVEEELLLELGQAACEYGDMRNNPKEPTAEEMKEILEKIF</sequence>
<dbReference type="InterPro" id="IPR018211">
    <property type="entry name" value="ADH_Fe_CS"/>
</dbReference>